<dbReference type="Gene3D" id="3.90.1150.10">
    <property type="entry name" value="Aspartate Aminotransferase, domain 1"/>
    <property type="match status" value="1"/>
</dbReference>
<dbReference type="NCBIfam" id="NF007825">
    <property type="entry name" value="PRK10534.1"/>
    <property type="match status" value="1"/>
</dbReference>
<dbReference type="Proteomes" id="UP000184204">
    <property type="component" value="Unassembled WGS sequence"/>
</dbReference>
<evidence type="ECO:0000256" key="5">
    <source>
        <dbReference type="PIRSR" id="PIRSR017617-1"/>
    </source>
</evidence>
<dbReference type="SUPFAM" id="SSF53383">
    <property type="entry name" value="PLP-dependent transferases"/>
    <property type="match status" value="1"/>
</dbReference>
<name>A0A110A7N1_ANAPI</name>
<reference evidence="10" key="3">
    <citation type="submission" date="2016-11" db="EMBL/GenBank/DDBJ databases">
        <authorList>
            <person name="Jaros S."/>
            <person name="Januszkiewicz K."/>
            <person name="Wedrychowicz H."/>
        </authorList>
    </citation>
    <scope>NUCLEOTIDE SEQUENCE [LARGE SCALE GENOMIC DNA]</scope>
    <source>
        <strain evidence="10">DSM 1682</strain>
    </source>
</reference>
<evidence type="ECO:0000256" key="1">
    <source>
        <dbReference type="ARBA" id="ARBA00001933"/>
    </source>
</evidence>
<dbReference type="GO" id="GO:0008732">
    <property type="term" value="F:L-allo-threonine aldolase activity"/>
    <property type="evidence" value="ECO:0007669"/>
    <property type="project" value="TreeGrafter"/>
</dbReference>
<keyword evidence="4 7" id="KW-0456">Lyase</keyword>
<proteinExistence type="inferred from homology"/>
<sequence length="345" mass="38485">MINGKIDFRSDTVTVPTEEMRKAMASAVVGDDVYGDDATINELERLAAEIFGKESALFVPTGTMANQLALFTHVQRGEEVILPDNCHIIAHEVGASAIIAGAQLRSVPNVKGEMSLDLVEHYIRKDPDDIHQPRTALISYENADSDGQVRSLEYMKQVKALAEKYQLPVYVDGARIFNAATYLNVDVKDMAQYTDTISVCLSKGLCAPAGSLLMGSKEFITKARRKRKILGGGMRQVGILAAAGILALKEMSRRLQEDHDNAKYLCTSLKEVEGLEVYEERQQINMVFFRLKDFPMDSATLVKYMAEHDVRINGEDNGMMRFVTHNYVSKEEIDKVVQLLKDDAR</sequence>
<evidence type="ECO:0000256" key="2">
    <source>
        <dbReference type="ARBA" id="ARBA00006966"/>
    </source>
</evidence>
<feature type="domain" description="Aromatic amino acid beta-eliminating lyase/threonine aldolase" evidence="6">
    <location>
        <begin position="7"/>
        <end position="290"/>
    </location>
</feature>
<dbReference type="Pfam" id="PF01212">
    <property type="entry name" value="Beta_elim_lyase"/>
    <property type="match status" value="1"/>
</dbReference>
<protein>
    <submittedName>
        <fullName evidence="7 8">L-threonine aldolase</fullName>
        <ecNumber evidence="7">4.1.2.48</ecNumber>
    </submittedName>
</protein>
<feature type="modified residue" description="N6-(pyridoxal phosphate)lysine" evidence="5">
    <location>
        <position position="203"/>
    </location>
</feature>
<dbReference type="GO" id="GO:0006567">
    <property type="term" value="P:L-threonine catabolic process"/>
    <property type="evidence" value="ECO:0007669"/>
    <property type="project" value="TreeGrafter"/>
</dbReference>
<dbReference type="FunFam" id="3.40.640.10:FF:000030">
    <property type="entry name" value="Low-specificity L-threonine aldolase"/>
    <property type="match status" value="1"/>
</dbReference>
<evidence type="ECO:0000313" key="10">
    <source>
        <dbReference type="Proteomes" id="UP000184204"/>
    </source>
</evidence>
<organism evidence="8 10">
    <name type="scientific">Anaerotignum propionicum DSM 1682</name>
    <dbReference type="NCBI Taxonomy" id="991789"/>
    <lineage>
        <taxon>Bacteria</taxon>
        <taxon>Bacillati</taxon>
        <taxon>Bacillota</taxon>
        <taxon>Clostridia</taxon>
        <taxon>Lachnospirales</taxon>
        <taxon>Anaerotignaceae</taxon>
        <taxon>Anaerotignum</taxon>
    </lineage>
</organism>
<evidence type="ECO:0000256" key="4">
    <source>
        <dbReference type="ARBA" id="ARBA00023239"/>
    </source>
</evidence>
<dbReference type="PANTHER" id="PTHR48097">
    <property type="entry name" value="L-THREONINE ALDOLASE-RELATED"/>
    <property type="match status" value="1"/>
</dbReference>
<dbReference type="InterPro" id="IPR001597">
    <property type="entry name" value="ArAA_b-elim_lyase/Thr_aldolase"/>
</dbReference>
<dbReference type="KEGG" id="cpro:CPRO_28100"/>
<dbReference type="PANTHER" id="PTHR48097:SF9">
    <property type="entry name" value="L-THREONINE ALDOLASE"/>
    <property type="match status" value="1"/>
</dbReference>
<dbReference type="InterPro" id="IPR023603">
    <property type="entry name" value="Low_specificity_L-TA-like"/>
</dbReference>
<dbReference type="RefSeq" id="WP_330383847.1">
    <property type="nucleotide sequence ID" value="NZ_CP014223.1"/>
</dbReference>
<dbReference type="CDD" id="cd06502">
    <property type="entry name" value="TA_like"/>
    <property type="match status" value="1"/>
</dbReference>
<dbReference type="EMBL" id="FQUA01000013">
    <property type="protein sequence ID" value="SHF00243.1"/>
    <property type="molecule type" value="Genomic_DNA"/>
</dbReference>
<dbReference type="EC" id="4.1.2.48" evidence="7"/>
<reference evidence="9" key="2">
    <citation type="submission" date="2016-01" db="EMBL/GenBank/DDBJ databases">
        <authorList>
            <person name="Poehlein A."/>
            <person name="Schlien K."/>
            <person name="Gottschalk G."/>
            <person name="Buckel W."/>
            <person name="Daniel R."/>
        </authorList>
    </citation>
    <scope>NUCLEOTIDE SEQUENCE [LARGE SCALE GENOMIC DNA]</scope>
    <source>
        <strain evidence="9">X2</strain>
    </source>
</reference>
<dbReference type="AlphaFoldDB" id="A0A110A7N1"/>
<dbReference type="PIRSF" id="PIRSF017617">
    <property type="entry name" value="Thr_aldolase"/>
    <property type="match status" value="1"/>
</dbReference>
<evidence type="ECO:0000256" key="3">
    <source>
        <dbReference type="ARBA" id="ARBA00022898"/>
    </source>
</evidence>
<evidence type="ECO:0000259" key="6">
    <source>
        <dbReference type="Pfam" id="PF01212"/>
    </source>
</evidence>
<dbReference type="InterPro" id="IPR015421">
    <property type="entry name" value="PyrdxlP-dep_Trfase_major"/>
</dbReference>
<dbReference type="EMBL" id="CP014223">
    <property type="protein sequence ID" value="AMJ42353.1"/>
    <property type="molecule type" value="Genomic_DNA"/>
</dbReference>
<accession>A0A110A7N1</accession>
<dbReference type="GO" id="GO:0005829">
    <property type="term" value="C:cytosol"/>
    <property type="evidence" value="ECO:0007669"/>
    <property type="project" value="TreeGrafter"/>
</dbReference>
<comment type="cofactor">
    <cofactor evidence="1">
        <name>pyridoxal 5'-phosphate</name>
        <dbReference type="ChEBI" id="CHEBI:597326"/>
    </cofactor>
</comment>
<reference evidence="8" key="4">
    <citation type="submission" date="2016-11" db="EMBL/GenBank/DDBJ databases">
        <authorList>
            <person name="Varghese N."/>
            <person name="Submissions S."/>
        </authorList>
    </citation>
    <scope>NUCLEOTIDE SEQUENCE</scope>
    <source>
        <strain evidence="8">DSM 1682</strain>
    </source>
</reference>
<evidence type="ECO:0000313" key="7">
    <source>
        <dbReference type="EMBL" id="AMJ42353.1"/>
    </source>
</evidence>
<dbReference type="GO" id="GO:0006545">
    <property type="term" value="P:glycine biosynthetic process"/>
    <property type="evidence" value="ECO:0007669"/>
    <property type="project" value="TreeGrafter"/>
</dbReference>
<dbReference type="Proteomes" id="UP000068026">
    <property type="component" value="Chromosome"/>
</dbReference>
<evidence type="ECO:0000313" key="9">
    <source>
        <dbReference type="Proteomes" id="UP000068026"/>
    </source>
</evidence>
<dbReference type="NCBIfam" id="NF041359">
    <property type="entry name" value="GntG_guanitoxin"/>
    <property type="match status" value="1"/>
</dbReference>
<keyword evidence="9" id="KW-1185">Reference proteome</keyword>
<dbReference type="InterPro" id="IPR015422">
    <property type="entry name" value="PyrdxlP-dep_Trfase_small"/>
</dbReference>
<comment type="similarity">
    <text evidence="2">Belongs to the threonine aldolase family.</text>
</comment>
<dbReference type="InterPro" id="IPR015424">
    <property type="entry name" value="PyrdxlP-dep_Trfase"/>
</dbReference>
<dbReference type="Gene3D" id="3.40.640.10">
    <property type="entry name" value="Type I PLP-dependent aspartate aminotransferase-like (Major domain)"/>
    <property type="match status" value="1"/>
</dbReference>
<keyword evidence="3" id="KW-0663">Pyridoxal phosphate</keyword>
<evidence type="ECO:0000313" key="8">
    <source>
        <dbReference type="EMBL" id="SHF00243.1"/>
    </source>
</evidence>
<gene>
    <name evidence="7" type="primary">ltaE</name>
    <name evidence="7" type="ORF">CPRO_28100</name>
    <name evidence="8" type="ORF">SAMN02745151_02466</name>
</gene>
<reference evidence="7 9" key="1">
    <citation type="journal article" date="2016" name="Genome Announc.">
        <title>Complete Genome Sequence of the Amino Acid-Fermenting Clostridium propionicum X2 (DSM 1682).</title>
        <authorList>
            <person name="Poehlein A."/>
            <person name="Schlien K."/>
            <person name="Chowdhury N.P."/>
            <person name="Gottschalk G."/>
            <person name="Buckel W."/>
            <person name="Daniel R."/>
        </authorList>
    </citation>
    <scope>NUCLEOTIDE SEQUENCE [LARGE SCALE GENOMIC DNA]</scope>
    <source>
        <strain evidence="7 9">X2</strain>
    </source>
</reference>